<sequence>MSGIWVYFSKKRWKVAKREGCKGKLASELEKANPTTVTTTPVFGRIHRNHLFIHCRWCCCCVSILSEMHRKVYHTRSSNAKEKMKYIIWTKEMDRCLSEVLADHAKQGYKSDKIIKTATYVAAVTALNEKFGLDLAKGHVKNRLKTWRKQFAALKEILAQKGFKWDKAQKMVIANDTVWNDYLKVHPDAKVFRAKFVENYDELSLIVGNDQAIASCSDDGTEVDVDVMPDNEVEETAVEILSDDKPAKNLRWTEEMDSYLGKILVEQVQKGYKVDNILRREAYDTAVTALNERFGPGLARGNIRNRLKTWKKQYCILKELLSHAGFKWDEAQKKIIANNSVWNDYLKVHSSFYIIVFVLLRH</sequence>
<dbReference type="Proteomes" id="UP001642360">
    <property type="component" value="Unassembled WGS sequence"/>
</dbReference>
<reference evidence="2 3" key="1">
    <citation type="submission" date="2024-02" db="EMBL/GenBank/DDBJ databases">
        <authorList>
            <person name="Vignale AGUSTIN F."/>
            <person name="Sosa J E."/>
            <person name="Modenutti C."/>
        </authorList>
    </citation>
    <scope>NUCLEOTIDE SEQUENCE [LARGE SCALE GENOMIC DNA]</scope>
</reference>
<keyword evidence="3" id="KW-1185">Reference proteome</keyword>
<feature type="domain" description="Myb/SANT-like" evidence="1">
    <location>
        <begin position="89"/>
        <end position="182"/>
    </location>
</feature>
<accession>A0ABC8TQW2</accession>
<organism evidence="2 3">
    <name type="scientific">Ilex paraguariensis</name>
    <name type="common">yerba mate</name>
    <dbReference type="NCBI Taxonomy" id="185542"/>
    <lineage>
        <taxon>Eukaryota</taxon>
        <taxon>Viridiplantae</taxon>
        <taxon>Streptophyta</taxon>
        <taxon>Embryophyta</taxon>
        <taxon>Tracheophyta</taxon>
        <taxon>Spermatophyta</taxon>
        <taxon>Magnoliopsida</taxon>
        <taxon>eudicotyledons</taxon>
        <taxon>Gunneridae</taxon>
        <taxon>Pentapetalae</taxon>
        <taxon>asterids</taxon>
        <taxon>campanulids</taxon>
        <taxon>Aquifoliales</taxon>
        <taxon>Aquifoliaceae</taxon>
        <taxon>Ilex</taxon>
    </lineage>
</organism>
<evidence type="ECO:0000313" key="3">
    <source>
        <dbReference type="Proteomes" id="UP001642360"/>
    </source>
</evidence>
<dbReference type="Pfam" id="PF12776">
    <property type="entry name" value="Myb_DNA-bind_3"/>
    <property type="match status" value="2"/>
</dbReference>
<gene>
    <name evidence="2" type="ORF">ILEXP_LOCUS41464</name>
</gene>
<dbReference type="PANTHER" id="PTHR46929">
    <property type="entry name" value="EXPRESSED PROTEIN"/>
    <property type="match status" value="1"/>
</dbReference>
<protein>
    <recommendedName>
        <fullName evidence="1">Myb/SANT-like domain-containing protein</fullName>
    </recommendedName>
</protein>
<feature type="domain" description="Myb/SANT-like" evidence="1">
    <location>
        <begin position="251"/>
        <end position="345"/>
    </location>
</feature>
<evidence type="ECO:0000259" key="1">
    <source>
        <dbReference type="Pfam" id="PF12776"/>
    </source>
</evidence>
<comment type="caution">
    <text evidence="2">The sequence shown here is derived from an EMBL/GenBank/DDBJ whole genome shotgun (WGS) entry which is preliminary data.</text>
</comment>
<evidence type="ECO:0000313" key="2">
    <source>
        <dbReference type="EMBL" id="CAK9171857.1"/>
    </source>
</evidence>
<name>A0ABC8TQW2_9AQUA</name>
<dbReference type="PANTHER" id="PTHR46929:SF29">
    <property type="entry name" value="MYB_SANT-LIKE DOMAIN-CONTAINING PROTEIN"/>
    <property type="match status" value="1"/>
</dbReference>
<dbReference type="AlphaFoldDB" id="A0ABC8TQW2"/>
<dbReference type="InterPro" id="IPR024752">
    <property type="entry name" value="Myb/SANT-like_dom"/>
</dbReference>
<proteinExistence type="predicted"/>
<dbReference type="EMBL" id="CAUOFW020005854">
    <property type="protein sequence ID" value="CAK9171857.1"/>
    <property type="molecule type" value="Genomic_DNA"/>
</dbReference>